<evidence type="ECO:0000313" key="2">
    <source>
        <dbReference type="EMBL" id="KAL2495294.1"/>
    </source>
</evidence>
<sequence>MPSVNEELLLPSMLRKFKDKSHAMHRQFYCYFASTSTMCSWALFFVALTMSYLSFQSFMDSGNRYFSTAWGGSTGKNRSKPLLRSTSRMGSLCSSLVPSVSSLSA</sequence>
<dbReference type="AlphaFoldDB" id="A0ABD1S7E6"/>
<keyword evidence="3" id="KW-1185">Reference proteome</keyword>
<comment type="caution">
    <text evidence="2">The sequence shown here is derived from an EMBL/GenBank/DDBJ whole genome shotgun (WGS) entry which is preliminary data.</text>
</comment>
<keyword evidence="1" id="KW-0472">Membrane</keyword>
<name>A0ABD1S7E6_9LAMI</name>
<keyword evidence="1" id="KW-0812">Transmembrane</keyword>
<accession>A0ABD1S7E6</accession>
<evidence type="ECO:0000313" key="3">
    <source>
        <dbReference type="Proteomes" id="UP001604277"/>
    </source>
</evidence>
<feature type="transmembrane region" description="Helical" evidence="1">
    <location>
        <begin position="28"/>
        <end position="55"/>
    </location>
</feature>
<evidence type="ECO:0000256" key="1">
    <source>
        <dbReference type="SAM" id="Phobius"/>
    </source>
</evidence>
<reference evidence="3" key="1">
    <citation type="submission" date="2024-07" db="EMBL/GenBank/DDBJ databases">
        <title>Two chromosome-level genome assemblies of Korean endemic species Abeliophyllum distichum and Forsythia ovata (Oleaceae).</title>
        <authorList>
            <person name="Jang H."/>
        </authorList>
    </citation>
    <scope>NUCLEOTIDE SEQUENCE [LARGE SCALE GENOMIC DNA]</scope>
</reference>
<protein>
    <submittedName>
        <fullName evidence="2">UDP-glucuronate 4-epimerase 1-like</fullName>
    </submittedName>
</protein>
<keyword evidence="1" id="KW-1133">Transmembrane helix</keyword>
<organism evidence="2 3">
    <name type="scientific">Forsythia ovata</name>
    <dbReference type="NCBI Taxonomy" id="205694"/>
    <lineage>
        <taxon>Eukaryota</taxon>
        <taxon>Viridiplantae</taxon>
        <taxon>Streptophyta</taxon>
        <taxon>Embryophyta</taxon>
        <taxon>Tracheophyta</taxon>
        <taxon>Spermatophyta</taxon>
        <taxon>Magnoliopsida</taxon>
        <taxon>eudicotyledons</taxon>
        <taxon>Gunneridae</taxon>
        <taxon>Pentapetalae</taxon>
        <taxon>asterids</taxon>
        <taxon>lamiids</taxon>
        <taxon>Lamiales</taxon>
        <taxon>Oleaceae</taxon>
        <taxon>Forsythieae</taxon>
        <taxon>Forsythia</taxon>
    </lineage>
</organism>
<gene>
    <name evidence="2" type="ORF">Fot_39051</name>
</gene>
<proteinExistence type="predicted"/>
<dbReference type="Proteomes" id="UP001604277">
    <property type="component" value="Unassembled WGS sequence"/>
</dbReference>
<dbReference type="EMBL" id="JBFOLJ010000011">
    <property type="protein sequence ID" value="KAL2495294.1"/>
    <property type="molecule type" value="Genomic_DNA"/>
</dbReference>